<dbReference type="GO" id="GO:0004791">
    <property type="term" value="F:thioredoxin-disulfide reductase (NADPH) activity"/>
    <property type="evidence" value="ECO:0007669"/>
    <property type="project" value="UniProtKB-EC"/>
</dbReference>
<name>A0A852TW11_9ACTN</name>
<keyword evidence="2" id="KW-0560">Oxidoreductase</keyword>
<evidence type="ECO:0000313" key="6">
    <source>
        <dbReference type="Proteomes" id="UP000589036"/>
    </source>
</evidence>
<comment type="catalytic activity">
    <reaction evidence="3">
        <text>[thioredoxin]-dithiol + NADP(+) = [thioredoxin]-disulfide + NADPH + H(+)</text>
        <dbReference type="Rhea" id="RHEA:20345"/>
        <dbReference type="Rhea" id="RHEA-COMP:10698"/>
        <dbReference type="Rhea" id="RHEA-COMP:10700"/>
        <dbReference type="ChEBI" id="CHEBI:15378"/>
        <dbReference type="ChEBI" id="CHEBI:29950"/>
        <dbReference type="ChEBI" id="CHEBI:50058"/>
        <dbReference type="ChEBI" id="CHEBI:57783"/>
        <dbReference type="ChEBI" id="CHEBI:58349"/>
        <dbReference type="EC" id="1.8.1.9"/>
    </reaction>
</comment>
<comment type="caution">
    <text evidence="5">The sequence shown here is derived from an EMBL/GenBank/DDBJ whole genome shotgun (WGS) entry which is preliminary data.</text>
</comment>
<sequence length="354" mass="36727">MTAHKEQNTAAAPAEGERRYDVVVVGGGAAGLSGALTLARARRSVLVVDAGRPRNAPAAHAHGYLTRDGAAPLEILAAGRAEVTGYGGEIVEGSAVAAERLDTGGFRVVLDDGSAVAADRLLVTTGLVDEPPPVPGVAERWGREVLHCPYCHGWEVRDQAIGVLATGPLAVHAALLWRQWSEDVALFSHTAPEFGDDDYERLAARGVAVVDGEVTGLEVTDDRLTGVRLAGGRVIPRQAVVVAPRFTARVGVLAGLGLEATEQEMAGHVIGSHIAADPSGATEVAGVWVAGNVANLTDQVIGAAAAGVRAAAAINADLVAEETRRAVADRSAPFSARMERETCERVLADRRHGL</sequence>
<protein>
    <submittedName>
        <fullName evidence="5">Thioredoxin reductase</fullName>
    </submittedName>
</protein>
<dbReference type="Gene3D" id="3.50.50.60">
    <property type="entry name" value="FAD/NAD(P)-binding domain"/>
    <property type="match status" value="2"/>
</dbReference>
<evidence type="ECO:0000313" key="5">
    <source>
        <dbReference type="EMBL" id="NYE47497.1"/>
    </source>
</evidence>
<keyword evidence="1" id="KW-0285">Flavoprotein</keyword>
<gene>
    <name evidence="5" type="ORF">HDA32_002617</name>
</gene>
<reference evidence="5 6" key="1">
    <citation type="submission" date="2020-07" db="EMBL/GenBank/DDBJ databases">
        <title>Sequencing the genomes of 1000 actinobacteria strains.</title>
        <authorList>
            <person name="Klenk H.-P."/>
        </authorList>
    </citation>
    <scope>NUCLEOTIDE SEQUENCE [LARGE SCALE GENOMIC DNA]</scope>
    <source>
        <strain evidence="5 6">CXB654</strain>
    </source>
</reference>
<dbReference type="Proteomes" id="UP000589036">
    <property type="component" value="Unassembled WGS sequence"/>
</dbReference>
<dbReference type="InterPro" id="IPR050097">
    <property type="entry name" value="Ferredoxin-NADP_redctase_2"/>
</dbReference>
<dbReference type="Pfam" id="PF07992">
    <property type="entry name" value="Pyr_redox_2"/>
    <property type="match status" value="1"/>
</dbReference>
<dbReference type="InterPro" id="IPR023753">
    <property type="entry name" value="FAD/NAD-binding_dom"/>
</dbReference>
<dbReference type="InterPro" id="IPR036188">
    <property type="entry name" value="FAD/NAD-bd_sf"/>
</dbReference>
<evidence type="ECO:0000256" key="3">
    <source>
        <dbReference type="ARBA" id="ARBA00048132"/>
    </source>
</evidence>
<dbReference type="PANTHER" id="PTHR48105">
    <property type="entry name" value="THIOREDOXIN REDUCTASE 1-RELATED-RELATED"/>
    <property type="match status" value="1"/>
</dbReference>
<proteinExistence type="predicted"/>
<evidence type="ECO:0000259" key="4">
    <source>
        <dbReference type="Pfam" id="PF07992"/>
    </source>
</evidence>
<dbReference type="PRINTS" id="PR00368">
    <property type="entry name" value="FADPNR"/>
</dbReference>
<dbReference type="SUPFAM" id="SSF51905">
    <property type="entry name" value="FAD/NAD(P)-binding domain"/>
    <property type="match status" value="1"/>
</dbReference>
<dbReference type="PRINTS" id="PR00469">
    <property type="entry name" value="PNDRDTASEII"/>
</dbReference>
<evidence type="ECO:0000256" key="2">
    <source>
        <dbReference type="ARBA" id="ARBA00023002"/>
    </source>
</evidence>
<dbReference type="RefSeq" id="WP_179643428.1">
    <property type="nucleotide sequence ID" value="NZ_BAAAYY010000015.1"/>
</dbReference>
<dbReference type="EMBL" id="JACCCC010000001">
    <property type="protein sequence ID" value="NYE47497.1"/>
    <property type="molecule type" value="Genomic_DNA"/>
</dbReference>
<evidence type="ECO:0000256" key="1">
    <source>
        <dbReference type="ARBA" id="ARBA00022630"/>
    </source>
</evidence>
<keyword evidence="6" id="KW-1185">Reference proteome</keyword>
<organism evidence="5 6">
    <name type="scientific">Spinactinospora alkalitolerans</name>
    <dbReference type="NCBI Taxonomy" id="687207"/>
    <lineage>
        <taxon>Bacteria</taxon>
        <taxon>Bacillati</taxon>
        <taxon>Actinomycetota</taxon>
        <taxon>Actinomycetes</taxon>
        <taxon>Streptosporangiales</taxon>
        <taxon>Nocardiopsidaceae</taxon>
        <taxon>Spinactinospora</taxon>
    </lineage>
</organism>
<accession>A0A852TW11</accession>
<dbReference type="AlphaFoldDB" id="A0A852TW11"/>
<feature type="domain" description="FAD/NAD(P)-binding" evidence="4">
    <location>
        <begin position="20"/>
        <end position="307"/>
    </location>
</feature>